<feature type="transmembrane region" description="Helical" evidence="1">
    <location>
        <begin position="108"/>
        <end position="130"/>
    </location>
</feature>
<sequence>MTEQSALVKRIRVWLVFLVVCLVLSGVTAFPLVAEARLAHDALTGWASPVADALPGLPEWAERVRTGLDAADSRYPFLLYGTDRLAFAHLVAAVAFHGPYRDPVRNVWVVDLGLITCAGIVPLALVCGPIRGIPLWWSLADASFGVLGAVPLLVVRRHIKRLEVLTEPVTTVRRALPV</sequence>
<keyword evidence="1" id="KW-1133">Transmembrane helix</keyword>
<proteinExistence type="predicted"/>
<reference evidence="2 3" key="1">
    <citation type="submission" date="2020-04" db="EMBL/GenBank/DDBJ databases">
        <title>MicrobeNet Type strains.</title>
        <authorList>
            <person name="Nicholson A.C."/>
        </authorList>
    </citation>
    <scope>NUCLEOTIDE SEQUENCE [LARGE SCALE GENOMIC DNA]</scope>
    <source>
        <strain evidence="2 3">DSM 40738</strain>
    </source>
</reference>
<feature type="transmembrane region" description="Helical" evidence="1">
    <location>
        <begin position="136"/>
        <end position="155"/>
    </location>
</feature>
<dbReference type="EMBL" id="JAAXOU010000232">
    <property type="protein sequence ID" value="NKY15842.1"/>
    <property type="molecule type" value="Genomic_DNA"/>
</dbReference>
<keyword evidence="1" id="KW-0812">Transmembrane</keyword>
<feature type="transmembrane region" description="Helical" evidence="1">
    <location>
        <begin position="77"/>
        <end position="96"/>
    </location>
</feature>
<organism evidence="2 3">
    <name type="scientific">Streptomyces somaliensis (strain ATCC 33201 / DSM 40738 / JCM 12659 / KCTC 9044 / NCTC 11332 / NRRL B-12077 / IP 733)</name>
    <dbReference type="NCBI Taxonomy" id="1134445"/>
    <lineage>
        <taxon>Bacteria</taxon>
        <taxon>Bacillati</taxon>
        <taxon>Actinomycetota</taxon>
        <taxon>Actinomycetes</taxon>
        <taxon>Kitasatosporales</taxon>
        <taxon>Streptomycetaceae</taxon>
        <taxon>Streptomyces</taxon>
    </lineage>
</organism>
<gene>
    <name evidence="2" type="ORF">HGA06_17355</name>
</gene>
<dbReference type="Proteomes" id="UP000570003">
    <property type="component" value="Unassembled WGS sequence"/>
</dbReference>
<keyword evidence="1" id="KW-0472">Membrane</keyword>
<evidence type="ECO:0000313" key="2">
    <source>
        <dbReference type="EMBL" id="NKY15842.1"/>
    </source>
</evidence>
<evidence type="ECO:0008006" key="4">
    <source>
        <dbReference type="Google" id="ProtNLM"/>
    </source>
</evidence>
<dbReference type="RefSeq" id="WP_168440060.1">
    <property type="nucleotide sequence ID" value="NZ_JAAXOU010000232.1"/>
</dbReference>
<evidence type="ECO:0000256" key="1">
    <source>
        <dbReference type="SAM" id="Phobius"/>
    </source>
</evidence>
<dbReference type="AlphaFoldDB" id="A0AA44DFG1"/>
<accession>A0AA44DFG1</accession>
<protein>
    <recommendedName>
        <fullName evidence="4">Cytoplasmic membrane protein</fullName>
    </recommendedName>
</protein>
<keyword evidence="3" id="KW-1185">Reference proteome</keyword>
<comment type="caution">
    <text evidence="2">The sequence shown here is derived from an EMBL/GenBank/DDBJ whole genome shotgun (WGS) entry which is preliminary data.</text>
</comment>
<name>A0AA44DFG1_STRE0</name>
<evidence type="ECO:0000313" key="3">
    <source>
        <dbReference type="Proteomes" id="UP000570003"/>
    </source>
</evidence>